<name>A0ABD1L639_9FABA</name>
<gene>
    <name evidence="1" type="ORF">Fmac_032704</name>
</gene>
<evidence type="ECO:0000313" key="2">
    <source>
        <dbReference type="Proteomes" id="UP001603857"/>
    </source>
</evidence>
<dbReference type="Proteomes" id="UP001603857">
    <property type="component" value="Unassembled WGS sequence"/>
</dbReference>
<evidence type="ECO:0000313" key="1">
    <source>
        <dbReference type="EMBL" id="KAL2318828.1"/>
    </source>
</evidence>
<sequence length="77" mass="8974">MALLPRTNPSTSSPQNQYLFFIYTINNYINNEDNVIKELDHNISEKLHHEKITTKESFKVTLRIVTDLKAELELVKA</sequence>
<dbReference type="EMBL" id="JBGMDY010000011">
    <property type="protein sequence ID" value="KAL2318828.1"/>
    <property type="molecule type" value="Genomic_DNA"/>
</dbReference>
<organism evidence="1 2">
    <name type="scientific">Flemingia macrophylla</name>
    <dbReference type="NCBI Taxonomy" id="520843"/>
    <lineage>
        <taxon>Eukaryota</taxon>
        <taxon>Viridiplantae</taxon>
        <taxon>Streptophyta</taxon>
        <taxon>Embryophyta</taxon>
        <taxon>Tracheophyta</taxon>
        <taxon>Spermatophyta</taxon>
        <taxon>Magnoliopsida</taxon>
        <taxon>eudicotyledons</taxon>
        <taxon>Gunneridae</taxon>
        <taxon>Pentapetalae</taxon>
        <taxon>rosids</taxon>
        <taxon>fabids</taxon>
        <taxon>Fabales</taxon>
        <taxon>Fabaceae</taxon>
        <taxon>Papilionoideae</taxon>
        <taxon>50 kb inversion clade</taxon>
        <taxon>NPAAA clade</taxon>
        <taxon>indigoferoid/millettioid clade</taxon>
        <taxon>Phaseoleae</taxon>
        <taxon>Flemingia</taxon>
    </lineage>
</organism>
<proteinExistence type="predicted"/>
<accession>A0ABD1L639</accession>
<keyword evidence="2" id="KW-1185">Reference proteome</keyword>
<protein>
    <submittedName>
        <fullName evidence="1">Uncharacterized protein</fullName>
    </submittedName>
</protein>
<dbReference type="AlphaFoldDB" id="A0ABD1L639"/>
<comment type="caution">
    <text evidence="1">The sequence shown here is derived from an EMBL/GenBank/DDBJ whole genome shotgun (WGS) entry which is preliminary data.</text>
</comment>
<reference evidence="1 2" key="1">
    <citation type="submission" date="2024-08" db="EMBL/GenBank/DDBJ databases">
        <title>Insights into the chromosomal genome structure of Flemingia macrophylla.</title>
        <authorList>
            <person name="Ding Y."/>
            <person name="Zhao Y."/>
            <person name="Bi W."/>
            <person name="Wu M."/>
            <person name="Zhao G."/>
            <person name="Gong Y."/>
            <person name="Li W."/>
            <person name="Zhang P."/>
        </authorList>
    </citation>
    <scope>NUCLEOTIDE SEQUENCE [LARGE SCALE GENOMIC DNA]</scope>
    <source>
        <strain evidence="1">DYQJB</strain>
        <tissue evidence="1">Leaf</tissue>
    </source>
</reference>